<dbReference type="InterPro" id="IPR052024">
    <property type="entry name" value="Methanogen_methyltrans"/>
</dbReference>
<protein>
    <recommendedName>
        <fullName evidence="1">Uroporphyrinogen decarboxylase (URO-D) domain-containing protein</fullName>
    </recommendedName>
</protein>
<dbReference type="Gene3D" id="3.20.20.210">
    <property type="match status" value="1"/>
</dbReference>
<dbReference type="Proteomes" id="UP000178606">
    <property type="component" value="Unassembled WGS sequence"/>
</dbReference>
<evidence type="ECO:0000313" key="2">
    <source>
        <dbReference type="EMBL" id="OGG46044.1"/>
    </source>
</evidence>
<comment type="caution">
    <text evidence="2">The sequence shown here is derived from an EMBL/GenBank/DDBJ whole genome shotgun (WGS) entry which is preliminary data.</text>
</comment>
<dbReference type="PANTHER" id="PTHR47099:SF1">
    <property type="entry name" value="METHYLCOBAMIDE:COM METHYLTRANSFERASE MTBA"/>
    <property type="match status" value="1"/>
</dbReference>
<dbReference type="GO" id="GO:0006779">
    <property type="term" value="P:porphyrin-containing compound biosynthetic process"/>
    <property type="evidence" value="ECO:0007669"/>
    <property type="project" value="InterPro"/>
</dbReference>
<dbReference type="EMBL" id="MFKF01000345">
    <property type="protein sequence ID" value="OGG46044.1"/>
    <property type="molecule type" value="Genomic_DNA"/>
</dbReference>
<evidence type="ECO:0000259" key="1">
    <source>
        <dbReference type="Pfam" id="PF01208"/>
    </source>
</evidence>
<organism evidence="2 3">
    <name type="scientific">Handelsmanbacteria sp. (strain RIFCSPLOWO2_12_FULL_64_10)</name>
    <dbReference type="NCBI Taxonomy" id="1817868"/>
    <lineage>
        <taxon>Bacteria</taxon>
        <taxon>Candidatus Handelsmaniibacteriota</taxon>
    </lineage>
</organism>
<gene>
    <name evidence="2" type="ORF">A3F84_01865</name>
</gene>
<dbReference type="GO" id="GO:0004853">
    <property type="term" value="F:uroporphyrinogen decarboxylase activity"/>
    <property type="evidence" value="ECO:0007669"/>
    <property type="project" value="InterPro"/>
</dbReference>
<proteinExistence type="predicted"/>
<dbReference type="InterPro" id="IPR000257">
    <property type="entry name" value="Uroporphyrinogen_deCOase"/>
</dbReference>
<dbReference type="SUPFAM" id="SSF51726">
    <property type="entry name" value="UROD/MetE-like"/>
    <property type="match status" value="1"/>
</dbReference>
<name>A0A1F6CA46_HANXR</name>
<dbReference type="AlphaFoldDB" id="A0A1F6CA46"/>
<dbReference type="InterPro" id="IPR038071">
    <property type="entry name" value="UROD/MetE-like_sf"/>
</dbReference>
<dbReference type="Pfam" id="PF01208">
    <property type="entry name" value="URO-D"/>
    <property type="match status" value="1"/>
</dbReference>
<dbReference type="PANTHER" id="PTHR47099">
    <property type="entry name" value="METHYLCOBAMIDE:COM METHYLTRANSFERASE MTBA"/>
    <property type="match status" value="1"/>
</dbReference>
<sequence length="341" mass="38462">MTPREIVTRNIEFACEGRIGFHFTGGRLNDLVGASLEHRIGTERWEEGDFEYSTDIWGNVWHRIKALSKGGEVFKPVIETWGDLEGLKLPDLDNPAYFEKARRLGASDTDRFRVGSVPGWPFAICRYMRKMENYFVDLIASPGPLKVLHDRVTSLLEGVIDRYGEAGLDGIMYCEDLGTQDRLLMSPSMWRKVFRPLYERLTGRAHRHGMKVIQHSCGFNWELLDDLCEAGVDCLQFDQPAIYDLPALAEKLRRHGVGLFAPCDIQKVLPTGNREFIEQETGRMVNLFRGGLIAKNYGDLHGIGVQPAWDQWAYEAFLRAGIPGAGERSDKDGLPSTLAAV</sequence>
<accession>A0A1F6CA46</accession>
<reference evidence="2 3" key="1">
    <citation type="journal article" date="2016" name="Nat. Commun.">
        <title>Thousands of microbial genomes shed light on interconnected biogeochemical processes in an aquifer system.</title>
        <authorList>
            <person name="Anantharaman K."/>
            <person name="Brown C.T."/>
            <person name="Hug L.A."/>
            <person name="Sharon I."/>
            <person name="Castelle C.J."/>
            <person name="Probst A.J."/>
            <person name="Thomas B.C."/>
            <person name="Singh A."/>
            <person name="Wilkins M.J."/>
            <person name="Karaoz U."/>
            <person name="Brodie E.L."/>
            <person name="Williams K.H."/>
            <person name="Hubbard S.S."/>
            <person name="Banfield J.F."/>
        </authorList>
    </citation>
    <scope>NUCLEOTIDE SEQUENCE [LARGE SCALE GENOMIC DNA]</scope>
    <source>
        <strain evidence="3">RIFCSPLOWO2_12_FULL_64_10</strain>
    </source>
</reference>
<evidence type="ECO:0000313" key="3">
    <source>
        <dbReference type="Proteomes" id="UP000178606"/>
    </source>
</evidence>
<feature type="domain" description="Uroporphyrinogen decarboxylase (URO-D)" evidence="1">
    <location>
        <begin position="70"/>
        <end position="286"/>
    </location>
</feature>